<dbReference type="OrthoDB" id="10275950at2759"/>
<dbReference type="AlphaFoldDB" id="A0A9P6XKN2"/>
<dbReference type="EMBL" id="JAANQT010000010">
    <property type="protein sequence ID" value="KAG1316047.1"/>
    <property type="molecule type" value="Genomic_DNA"/>
</dbReference>
<evidence type="ECO:0000313" key="2">
    <source>
        <dbReference type="Proteomes" id="UP000716291"/>
    </source>
</evidence>
<reference evidence="1" key="1">
    <citation type="journal article" date="2020" name="Microb. Genom.">
        <title>Genetic diversity of clinical and environmental Mucorales isolates obtained from an investigation of mucormycosis cases among solid organ transplant recipients.</title>
        <authorList>
            <person name="Nguyen M.H."/>
            <person name="Kaul D."/>
            <person name="Muto C."/>
            <person name="Cheng S.J."/>
            <person name="Richter R.A."/>
            <person name="Bruno V.M."/>
            <person name="Liu G."/>
            <person name="Beyhan S."/>
            <person name="Sundermann A.J."/>
            <person name="Mounaud S."/>
            <person name="Pasculle A.W."/>
            <person name="Nierman W.C."/>
            <person name="Driscoll E."/>
            <person name="Cumbie R."/>
            <person name="Clancy C.J."/>
            <person name="Dupont C.L."/>
        </authorList>
    </citation>
    <scope>NUCLEOTIDE SEQUENCE</scope>
    <source>
        <strain evidence="1">GL11</strain>
    </source>
</reference>
<comment type="caution">
    <text evidence="1">The sequence shown here is derived from an EMBL/GenBank/DDBJ whole genome shotgun (WGS) entry which is preliminary data.</text>
</comment>
<evidence type="ECO:0000313" key="1">
    <source>
        <dbReference type="EMBL" id="KAG1316047.1"/>
    </source>
</evidence>
<gene>
    <name evidence="1" type="ORF">G6F64_000174</name>
</gene>
<keyword evidence="2" id="KW-1185">Reference proteome</keyword>
<organism evidence="1 2">
    <name type="scientific">Rhizopus oryzae</name>
    <name type="common">Mucormycosis agent</name>
    <name type="synonym">Rhizopus arrhizus var. delemar</name>
    <dbReference type="NCBI Taxonomy" id="64495"/>
    <lineage>
        <taxon>Eukaryota</taxon>
        <taxon>Fungi</taxon>
        <taxon>Fungi incertae sedis</taxon>
        <taxon>Mucoromycota</taxon>
        <taxon>Mucoromycotina</taxon>
        <taxon>Mucoromycetes</taxon>
        <taxon>Mucorales</taxon>
        <taxon>Mucorineae</taxon>
        <taxon>Rhizopodaceae</taxon>
        <taxon>Rhizopus</taxon>
    </lineage>
</organism>
<dbReference type="Proteomes" id="UP000716291">
    <property type="component" value="Unassembled WGS sequence"/>
</dbReference>
<name>A0A9P6XKN2_RHIOR</name>
<accession>A0A9P6XKN2</accession>
<sequence>MGSLIVSEVHVHPFIRHTSVNFADTASFYKLSYSIPQLATATYSSSAWGPTEICQALTSSSFISVRDKQTRPIVEAGSRLVRGAV</sequence>
<protein>
    <submittedName>
        <fullName evidence="1">Uncharacterized protein</fullName>
    </submittedName>
</protein>
<proteinExistence type="predicted"/>